<dbReference type="GO" id="GO:0006089">
    <property type="term" value="P:lactate metabolic process"/>
    <property type="evidence" value="ECO:0007669"/>
    <property type="project" value="InterPro"/>
</dbReference>
<dbReference type="InterPro" id="IPR003741">
    <property type="entry name" value="LUD_dom"/>
</dbReference>
<dbReference type="EMBL" id="JAAVJD010000033">
    <property type="protein sequence ID" value="NJQ05329.1"/>
    <property type="molecule type" value="Genomic_DNA"/>
</dbReference>
<dbReference type="SUPFAM" id="SSF100950">
    <property type="entry name" value="NagB/RpiA/CoA transferase-like"/>
    <property type="match status" value="2"/>
</dbReference>
<keyword evidence="6" id="KW-0408">Iron</keyword>
<dbReference type="InterPro" id="IPR024569">
    <property type="entry name" value="LutB_C"/>
</dbReference>
<dbReference type="InterPro" id="IPR017896">
    <property type="entry name" value="4Fe4S_Fe-S-bd"/>
</dbReference>
<keyword evidence="7" id="KW-0411">Iron-sulfur</keyword>
<name>A0A7X6CZJ7_9ACTN</name>
<dbReference type="Pfam" id="PF02589">
    <property type="entry name" value="LUD_dom"/>
    <property type="match status" value="2"/>
</dbReference>
<evidence type="ECO:0000256" key="1">
    <source>
        <dbReference type="ARBA" id="ARBA00022448"/>
    </source>
</evidence>
<evidence type="ECO:0000313" key="12">
    <source>
        <dbReference type="EMBL" id="NJQ05329.1"/>
    </source>
</evidence>
<evidence type="ECO:0000259" key="10">
    <source>
        <dbReference type="Pfam" id="PF11870"/>
    </source>
</evidence>
<dbReference type="GO" id="GO:0051539">
    <property type="term" value="F:4 iron, 4 sulfur cluster binding"/>
    <property type="evidence" value="ECO:0007669"/>
    <property type="project" value="UniProtKB-KW"/>
</dbReference>
<sequence>MPAFPRGAEAALGDATLRGNLRHATRTIRDKRARAVAELSDWAELRSAGAALKDRTLRHLDTYLKQAETAITAAGGQVHWAADAAAANGIVTGLVRRTGADEVVKVKSMATQEIELNEALEAAGIAAHETDLAELIVQLGDDRPSHLLVPAIHRNRSEIRDIFRARMADRGRPAPEELTDDPRALAEAARLHLREKFLRARVAVSGANFLVAETGTLVVVESEGNGRMCLTLPDTLISVVGIEKVVPTWRDLEVFLQTLPRSSTAERMNPYTSTWTGVTPGDGPQSCHVVLLDNGRSDTLADTVGRQALRCIRCSACLNVCPVYERAGGHAYGSAYPGPIGAILTPQLRGTTGELDASLPFASSLCGACHEVCPVAIDIPEVLVHLRERVVQGGPVTLGGSRFHQRPAPGHRAERTAMRAARLLLDRPALLARAQAAAGRARNHLPRRLPGAGRAWTDSRDLPVVPERSFRSWWQEQHGAAAPASAATPAPAPAPAADGPALAVDAAGPPTTIRPATSPPAASPPAEAGARAAEPVGSREGTGDRTLVLTRLRAALRDVPRHERPQDVPVVRDYRRSHRPGTAHDAVELLAANLADYRAHVHRCTPADLPETIAGLLRRRGTEVALAPPSLPASWRTEGVRWLTEDVPLAELATADSVVTGCAVAVAETGTLVLDGGPAQGLRRTSLVPDHHVCVVHAPDQVVDSVPEVLERLDPARPLTWISGPSATSDIELDRVEGVHGPRTLEVVLVDRGPALSGRG</sequence>
<dbReference type="InterPro" id="IPR037171">
    <property type="entry name" value="NagB/RpiA_transferase-like"/>
</dbReference>
<dbReference type="Gene3D" id="3.40.50.10420">
    <property type="entry name" value="NagB/RpiA/CoA transferase-like"/>
    <property type="match status" value="2"/>
</dbReference>
<feature type="region of interest" description="Disordered" evidence="8">
    <location>
        <begin position="475"/>
        <end position="545"/>
    </location>
</feature>
<dbReference type="SUPFAM" id="SSF54862">
    <property type="entry name" value="4Fe-4S ferredoxins"/>
    <property type="match status" value="1"/>
</dbReference>
<dbReference type="InterPro" id="IPR009051">
    <property type="entry name" value="Helical_ferredxn"/>
</dbReference>
<dbReference type="InterPro" id="IPR024185">
    <property type="entry name" value="FTHF_cligase-like_sf"/>
</dbReference>
<dbReference type="PANTHER" id="PTHR47153">
    <property type="entry name" value="LACTATE UTILIZATION PROTEIN B"/>
    <property type="match status" value="1"/>
</dbReference>
<feature type="domain" description="LUD" evidence="9">
    <location>
        <begin position="64"/>
        <end position="287"/>
    </location>
</feature>
<feature type="domain" description="4Fe-4S ferredoxin-type" evidence="11">
    <location>
        <begin position="308"/>
        <end position="377"/>
    </location>
</feature>
<feature type="compositionally biased region" description="Low complexity" evidence="8">
    <location>
        <begin position="524"/>
        <end position="535"/>
    </location>
</feature>
<dbReference type="Proteomes" id="UP000578686">
    <property type="component" value="Unassembled WGS sequence"/>
</dbReference>
<feature type="compositionally biased region" description="Low complexity" evidence="8">
    <location>
        <begin position="480"/>
        <end position="516"/>
    </location>
</feature>
<comment type="caution">
    <text evidence="12">The sequence shown here is derived from an EMBL/GenBank/DDBJ whole genome shotgun (WGS) entry which is preliminary data.</text>
</comment>
<dbReference type="PANTHER" id="PTHR47153:SF2">
    <property type="entry name" value="LACTATE UTILIZATION PROTEIN B"/>
    <property type="match status" value="1"/>
</dbReference>
<evidence type="ECO:0000256" key="6">
    <source>
        <dbReference type="ARBA" id="ARBA00023004"/>
    </source>
</evidence>
<protein>
    <submittedName>
        <fullName evidence="12">LUD domain-containing protein</fullName>
    </submittedName>
</protein>
<keyword evidence="1" id="KW-0813">Transport</keyword>
<evidence type="ECO:0000313" key="13">
    <source>
        <dbReference type="Proteomes" id="UP000578686"/>
    </source>
</evidence>
<dbReference type="Pfam" id="PF13183">
    <property type="entry name" value="Fer4_8"/>
    <property type="match status" value="1"/>
</dbReference>
<keyword evidence="2" id="KW-0004">4Fe-4S</keyword>
<evidence type="ECO:0000256" key="2">
    <source>
        <dbReference type="ARBA" id="ARBA00022485"/>
    </source>
</evidence>
<evidence type="ECO:0000259" key="11">
    <source>
        <dbReference type="Pfam" id="PF13183"/>
    </source>
</evidence>
<reference evidence="12 13" key="1">
    <citation type="submission" date="2020-03" db="EMBL/GenBank/DDBJ databases">
        <title>Draft genome of Streptomyces sp. ventii, isolated from the Axial Seamount in the Pacific Ocean, and resequencing of the two type strains Streptomyces lonarensis strain NCL 716 and Streptomyces bohaiensis strain 11A07.</title>
        <authorList>
            <person name="Loughran R.M."/>
            <person name="Pfannmuller K.M."/>
            <person name="Wasson B.J."/>
            <person name="Deadmond M.C."/>
            <person name="Paddock B.E."/>
            <person name="Koyack M.J."/>
            <person name="Gallegos D.A."/>
            <person name="Mitchell E.A."/>
            <person name="Ushijima B."/>
            <person name="Saw J.H."/>
            <person name="Mcphail K.L."/>
            <person name="Videau P."/>
        </authorList>
    </citation>
    <scope>NUCLEOTIDE SEQUENCE [LARGE SCALE GENOMIC DNA]</scope>
    <source>
        <strain evidence="12 13">NCL716</strain>
    </source>
</reference>
<evidence type="ECO:0000256" key="5">
    <source>
        <dbReference type="ARBA" id="ARBA00022982"/>
    </source>
</evidence>
<dbReference type="Gene3D" id="1.10.1060.10">
    <property type="entry name" value="Alpha-helical ferredoxin"/>
    <property type="match status" value="1"/>
</dbReference>
<accession>A0A7X6CZJ7</accession>
<keyword evidence="5" id="KW-0249">Electron transport</keyword>
<evidence type="ECO:0000256" key="3">
    <source>
        <dbReference type="ARBA" id="ARBA00022723"/>
    </source>
</evidence>
<feature type="region of interest" description="Disordered" evidence="8">
    <location>
        <begin position="438"/>
        <end position="460"/>
    </location>
</feature>
<evidence type="ECO:0000256" key="7">
    <source>
        <dbReference type="ARBA" id="ARBA00023014"/>
    </source>
</evidence>
<evidence type="ECO:0000256" key="4">
    <source>
        <dbReference type="ARBA" id="ARBA00022737"/>
    </source>
</evidence>
<evidence type="ECO:0000256" key="8">
    <source>
        <dbReference type="SAM" id="MobiDB-lite"/>
    </source>
</evidence>
<evidence type="ECO:0000259" key="9">
    <source>
        <dbReference type="Pfam" id="PF02589"/>
    </source>
</evidence>
<keyword evidence="4" id="KW-0677">Repeat</keyword>
<dbReference type="InterPro" id="IPR017900">
    <property type="entry name" value="4Fe4S_Fe_S_CS"/>
</dbReference>
<feature type="domain" description="LUD" evidence="9">
    <location>
        <begin position="588"/>
        <end position="750"/>
    </location>
</feature>
<dbReference type="PROSITE" id="PS00198">
    <property type="entry name" value="4FE4S_FER_1"/>
    <property type="match status" value="1"/>
</dbReference>
<gene>
    <name evidence="12" type="ORF">HCN56_07000</name>
</gene>
<feature type="domain" description="Lactate utilization protein B C-terminal" evidence="10">
    <location>
        <begin position="386"/>
        <end position="477"/>
    </location>
</feature>
<proteinExistence type="predicted"/>
<dbReference type="InterPro" id="IPR004452">
    <property type="entry name" value="LutB/LldF"/>
</dbReference>
<keyword evidence="13" id="KW-1185">Reference proteome</keyword>
<keyword evidence="3" id="KW-0479">Metal-binding</keyword>
<dbReference type="GO" id="GO:0046872">
    <property type="term" value="F:metal ion binding"/>
    <property type="evidence" value="ECO:0007669"/>
    <property type="project" value="UniProtKB-KW"/>
</dbReference>
<dbReference type="Pfam" id="PF11870">
    <property type="entry name" value="LutB_C"/>
    <property type="match status" value="1"/>
</dbReference>
<dbReference type="AlphaFoldDB" id="A0A7X6CZJ7"/>
<organism evidence="12 13">
    <name type="scientific">Streptomyces lonarensis</name>
    <dbReference type="NCBI Taxonomy" id="700599"/>
    <lineage>
        <taxon>Bacteria</taxon>
        <taxon>Bacillati</taxon>
        <taxon>Actinomycetota</taxon>
        <taxon>Actinomycetes</taxon>
        <taxon>Kitasatosporales</taxon>
        <taxon>Streptomycetaceae</taxon>
        <taxon>Streptomyces</taxon>
    </lineage>
</organism>